<dbReference type="Proteomes" id="UP000320055">
    <property type="component" value="Unassembled WGS sequence"/>
</dbReference>
<reference evidence="1 2" key="1">
    <citation type="submission" date="2019-01" db="EMBL/GenBank/DDBJ databases">
        <authorList>
            <person name="Brito A."/>
        </authorList>
    </citation>
    <scope>NUCLEOTIDE SEQUENCE [LARGE SCALE GENOMIC DNA]</scope>
    <source>
        <strain evidence="1">1</strain>
    </source>
</reference>
<dbReference type="AlphaFoldDB" id="A0A563VS97"/>
<organism evidence="1 2">
    <name type="scientific">Hyella patelloides LEGE 07179</name>
    <dbReference type="NCBI Taxonomy" id="945734"/>
    <lineage>
        <taxon>Bacteria</taxon>
        <taxon>Bacillati</taxon>
        <taxon>Cyanobacteriota</taxon>
        <taxon>Cyanophyceae</taxon>
        <taxon>Pleurocapsales</taxon>
        <taxon>Hyellaceae</taxon>
        <taxon>Hyella</taxon>
    </lineage>
</organism>
<evidence type="ECO:0000313" key="2">
    <source>
        <dbReference type="Proteomes" id="UP000320055"/>
    </source>
</evidence>
<accession>A0A563VS97</accession>
<sequence length="45" mass="5347">MSLFLAILKLKSSWQVIKKKLRVVYSNIHNFFEEIRPGNTLEVKK</sequence>
<name>A0A563VS97_9CYAN</name>
<keyword evidence="2" id="KW-1185">Reference proteome</keyword>
<protein>
    <submittedName>
        <fullName evidence="1">Uncharacterized protein</fullName>
    </submittedName>
</protein>
<evidence type="ECO:0000313" key="1">
    <source>
        <dbReference type="EMBL" id="VEP14330.1"/>
    </source>
</evidence>
<gene>
    <name evidence="1" type="ORF">H1P_2580011</name>
</gene>
<proteinExistence type="predicted"/>
<dbReference type="EMBL" id="CAACVJ010000177">
    <property type="protein sequence ID" value="VEP14330.1"/>
    <property type="molecule type" value="Genomic_DNA"/>
</dbReference>